<keyword evidence="1" id="KW-0472">Membrane</keyword>
<keyword evidence="3" id="KW-1185">Reference proteome</keyword>
<feature type="transmembrane region" description="Helical" evidence="1">
    <location>
        <begin position="171"/>
        <end position="192"/>
    </location>
</feature>
<accession>A0ABY1SMJ5</accession>
<sequence>MLNTSTKKMTKKKTKQITKFFQKNIAGKKVVSLFIITNLVYVFMLTVTIPKTMEFSNGMKLLDMLPMGYDFNYVDQLCNTLGEIGRKTYLSNQIPVDMVYPLLFGISYCLVLAYFLNKLDKLKTVLAYLCLLPLLAGAMDYAENIGIIAILNSYPEIDHSTVAITSSFSLLKSMITTLYFVILIISLVALGIRTLGIGKSTRSS</sequence>
<comment type="caution">
    <text evidence="2">The sequence shown here is derived from an EMBL/GenBank/DDBJ whole genome shotgun (WGS) entry which is preliminary data.</text>
</comment>
<evidence type="ECO:0000313" key="2">
    <source>
        <dbReference type="EMBL" id="SNR80385.1"/>
    </source>
</evidence>
<organism evidence="2 3">
    <name type="scientific">Maribacter sedimenticola</name>
    <dbReference type="NCBI Taxonomy" id="228956"/>
    <lineage>
        <taxon>Bacteria</taxon>
        <taxon>Pseudomonadati</taxon>
        <taxon>Bacteroidota</taxon>
        <taxon>Flavobacteriia</taxon>
        <taxon>Flavobacteriales</taxon>
        <taxon>Flavobacteriaceae</taxon>
        <taxon>Maribacter</taxon>
    </lineage>
</organism>
<evidence type="ECO:0000256" key="1">
    <source>
        <dbReference type="SAM" id="Phobius"/>
    </source>
</evidence>
<dbReference type="EMBL" id="FZNV01000011">
    <property type="protein sequence ID" value="SNR80385.1"/>
    <property type="molecule type" value="Genomic_DNA"/>
</dbReference>
<proteinExistence type="predicted"/>
<gene>
    <name evidence="2" type="ORF">SAMN04488009_0152</name>
</gene>
<evidence type="ECO:0000313" key="3">
    <source>
        <dbReference type="Proteomes" id="UP000198337"/>
    </source>
</evidence>
<reference evidence="2 3" key="1">
    <citation type="submission" date="2017-06" db="EMBL/GenBank/DDBJ databases">
        <authorList>
            <person name="Varghese N."/>
            <person name="Submissions S."/>
        </authorList>
    </citation>
    <scope>NUCLEOTIDE SEQUENCE [LARGE SCALE GENOMIC DNA]</scope>
    <source>
        <strain evidence="2 3">DSM 19840</strain>
    </source>
</reference>
<feature type="transmembrane region" description="Helical" evidence="1">
    <location>
        <begin position="128"/>
        <end position="151"/>
    </location>
</feature>
<dbReference type="Proteomes" id="UP000198337">
    <property type="component" value="Unassembled WGS sequence"/>
</dbReference>
<keyword evidence="1" id="KW-0812">Transmembrane</keyword>
<protein>
    <submittedName>
        <fullName evidence="2">Uncharacterized protein</fullName>
    </submittedName>
</protein>
<feature type="transmembrane region" description="Helical" evidence="1">
    <location>
        <begin position="98"/>
        <end position="116"/>
    </location>
</feature>
<name>A0ABY1SMJ5_9FLAO</name>
<keyword evidence="1" id="KW-1133">Transmembrane helix</keyword>
<feature type="transmembrane region" description="Helical" evidence="1">
    <location>
        <begin position="30"/>
        <end position="49"/>
    </location>
</feature>